<feature type="signal peptide" evidence="1">
    <location>
        <begin position="1"/>
        <end position="28"/>
    </location>
</feature>
<protein>
    <submittedName>
        <fullName evidence="2">Uncharacterized protein</fullName>
    </submittedName>
</protein>
<dbReference type="EMBL" id="JBHRZH010000018">
    <property type="protein sequence ID" value="MFC3763356.1"/>
    <property type="molecule type" value="Genomic_DNA"/>
</dbReference>
<dbReference type="RefSeq" id="WP_205117720.1">
    <property type="nucleotide sequence ID" value="NZ_JAFBCM010000001.1"/>
</dbReference>
<proteinExistence type="predicted"/>
<evidence type="ECO:0000313" key="2">
    <source>
        <dbReference type="EMBL" id="MFC3763356.1"/>
    </source>
</evidence>
<keyword evidence="3" id="KW-1185">Reference proteome</keyword>
<accession>A0ABV7YFE6</accession>
<sequence length="107" mass="11690">MRSTAVRLLVTAVALIAGALLLTAPAQAAEPREAPPASGFSNYDTFAAAKWRFRYDCGTGVSRSACNEVRGRYNYAGWATSRIYYRPPGCTAPGVICPTYYFYYGRS</sequence>
<name>A0ABV7YFE6_9ACTN</name>
<comment type="caution">
    <text evidence="2">The sequence shown here is derived from an EMBL/GenBank/DDBJ whole genome shotgun (WGS) entry which is preliminary data.</text>
</comment>
<gene>
    <name evidence="2" type="ORF">ACFOUW_21135</name>
</gene>
<organism evidence="2 3">
    <name type="scientific">Tenggerimyces flavus</name>
    <dbReference type="NCBI Taxonomy" id="1708749"/>
    <lineage>
        <taxon>Bacteria</taxon>
        <taxon>Bacillati</taxon>
        <taxon>Actinomycetota</taxon>
        <taxon>Actinomycetes</taxon>
        <taxon>Propionibacteriales</taxon>
        <taxon>Nocardioidaceae</taxon>
        <taxon>Tenggerimyces</taxon>
    </lineage>
</organism>
<evidence type="ECO:0000313" key="3">
    <source>
        <dbReference type="Proteomes" id="UP001595699"/>
    </source>
</evidence>
<reference evidence="3" key="1">
    <citation type="journal article" date="2019" name="Int. J. Syst. Evol. Microbiol.">
        <title>The Global Catalogue of Microorganisms (GCM) 10K type strain sequencing project: providing services to taxonomists for standard genome sequencing and annotation.</title>
        <authorList>
            <consortium name="The Broad Institute Genomics Platform"/>
            <consortium name="The Broad Institute Genome Sequencing Center for Infectious Disease"/>
            <person name="Wu L."/>
            <person name="Ma J."/>
        </authorList>
    </citation>
    <scope>NUCLEOTIDE SEQUENCE [LARGE SCALE GENOMIC DNA]</scope>
    <source>
        <strain evidence="3">CGMCC 4.7241</strain>
    </source>
</reference>
<feature type="chain" id="PRO_5045652429" evidence="1">
    <location>
        <begin position="29"/>
        <end position="107"/>
    </location>
</feature>
<dbReference type="Proteomes" id="UP001595699">
    <property type="component" value="Unassembled WGS sequence"/>
</dbReference>
<evidence type="ECO:0000256" key="1">
    <source>
        <dbReference type="SAM" id="SignalP"/>
    </source>
</evidence>
<keyword evidence="1" id="KW-0732">Signal</keyword>